<protein>
    <submittedName>
        <fullName evidence="3">Nitrile hydratase accessory protein</fullName>
    </submittedName>
</protein>
<proteinExistence type="predicted"/>
<organism evidence="3 4">
    <name type="scientific">Parasulfitobacter algicola</name>
    <dbReference type="NCBI Taxonomy" id="2614809"/>
    <lineage>
        <taxon>Bacteria</taxon>
        <taxon>Pseudomonadati</taxon>
        <taxon>Pseudomonadota</taxon>
        <taxon>Alphaproteobacteria</taxon>
        <taxon>Rhodobacterales</taxon>
        <taxon>Roseobacteraceae</taxon>
        <taxon>Parasulfitobacter</taxon>
    </lineage>
</organism>
<dbReference type="InterPro" id="IPR008990">
    <property type="entry name" value="Elect_transpt_acc-like_dom_sf"/>
</dbReference>
<dbReference type="InterPro" id="IPR023808">
    <property type="entry name" value="Nitrile_Hydratase_acc_put"/>
</dbReference>
<comment type="caution">
    <text evidence="3">The sequence shown here is derived from an EMBL/GenBank/DDBJ whole genome shotgun (WGS) entry which is preliminary data.</text>
</comment>
<keyword evidence="4" id="KW-1185">Reference proteome</keyword>
<dbReference type="Pfam" id="PF21006">
    <property type="entry name" value="NHase_beta_N"/>
    <property type="match status" value="1"/>
</dbReference>
<evidence type="ECO:0000259" key="2">
    <source>
        <dbReference type="Pfam" id="PF21006"/>
    </source>
</evidence>
<reference evidence="3 4" key="1">
    <citation type="submission" date="2020-06" db="EMBL/GenBank/DDBJ databases">
        <title>Sulfitobacter algicola sp. nov., isolated from green algae.</title>
        <authorList>
            <person name="Wang C."/>
        </authorList>
    </citation>
    <scope>NUCLEOTIDE SEQUENCE [LARGE SCALE GENOMIC DNA]</scope>
    <source>
        <strain evidence="3 4">1151</strain>
    </source>
</reference>
<feature type="domain" description="Nitrile hydratase beta subunit-like N-terminal" evidence="2">
    <location>
        <begin position="3"/>
        <end position="86"/>
    </location>
</feature>
<name>A0ABX2IMP9_9RHOB</name>
<dbReference type="InterPro" id="IPR049054">
    <property type="entry name" value="CN_hydtase_beta-like_N"/>
</dbReference>
<evidence type="ECO:0000313" key="3">
    <source>
        <dbReference type="EMBL" id="NSX54164.1"/>
    </source>
</evidence>
<feature type="region of interest" description="Disordered" evidence="1">
    <location>
        <begin position="91"/>
        <end position="110"/>
    </location>
</feature>
<dbReference type="Proteomes" id="UP000777935">
    <property type="component" value="Unassembled WGS sequence"/>
</dbReference>
<dbReference type="SUPFAM" id="SSF50090">
    <property type="entry name" value="Electron transport accessory proteins"/>
    <property type="match status" value="1"/>
</dbReference>
<sequence>MQPDPRPFDEPWQAQAFGLVVHLHERGLFSWTEWAGTLSNVIAAEQSDTPTNAEYYRCWLTALEQILAQKKIATPDLIDITTQAWHRAAHATPHGQPIMLESDPKRIEVK</sequence>
<dbReference type="RefSeq" id="WP_174135904.1">
    <property type="nucleotide sequence ID" value="NZ_JABUFE010000002.1"/>
</dbReference>
<evidence type="ECO:0000313" key="4">
    <source>
        <dbReference type="Proteomes" id="UP000777935"/>
    </source>
</evidence>
<evidence type="ECO:0000256" key="1">
    <source>
        <dbReference type="SAM" id="MobiDB-lite"/>
    </source>
</evidence>
<gene>
    <name evidence="3" type="ORF">HRQ87_05050</name>
</gene>
<dbReference type="EMBL" id="JABUFE010000002">
    <property type="protein sequence ID" value="NSX54164.1"/>
    <property type="molecule type" value="Genomic_DNA"/>
</dbReference>
<dbReference type="InterPro" id="IPR042262">
    <property type="entry name" value="CN_hydtase_beta_C"/>
</dbReference>
<accession>A0ABX2IMP9</accession>
<dbReference type="NCBIfam" id="TIGR03889">
    <property type="entry name" value="nitrile_acc"/>
    <property type="match status" value="1"/>
</dbReference>
<dbReference type="Gene3D" id="1.10.472.20">
    <property type="entry name" value="Nitrile hydratase, beta subunit"/>
    <property type="match status" value="1"/>
</dbReference>